<accession>A0A0A8YAK8</accession>
<sequence>MRCWIANPYAKSRSASTLLGTQWGGKARQEFPALFFSFTAVLDIRSLYSPVDQ</sequence>
<dbReference type="AlphaFoldDB" id="A0A0A8YAK8"/>
<reference evidence="1" key="1">
    <citation type="submission" date="2014-09" db="EMBL/GenBank/DDBJ databases">
        <authorList>
            <person name="Magalhaes I.L.F."/>
            <person name="Oliveira U."/>
            <person name="Santos F.R."/>
            <person name="Vidigal T.H.D.A."/>
            <person name="Brescovit A.D."/>
            <person name="Santos A.J."/>
        </authorList>
    </citation>
    <scope>NUCLEOTIDE SEQUENCE</scope>
    <source>
        <tissue evidence="1">Shoot tissue taken approximately 20 cm above the soil surface</tissue>
    </source>
</reference>
<dbReference type="EMBL" id="GBRH01275467">
    <property type="protein sequence ID" value="JAD22428.1"/>
    <property type="molecule type" value="Transcribed_RNA"/>
</dbReference>
<organism evidence="1">
    <name type="scientific">Arundo donax</name>
    <name type="common">Giant reed</name>
    <name type="synonym">Donax arundinaceus</name>
    <dbReference type="NCBI Taxonomy" id="35708"/>
    <lineage>
        <taxon>Eukaryota</taxon>
        <taxon>Viridiplantae</taxon>
        <taxon>Streptophyta</taxon>
        <taxon>Embryophyta</taxon>
        <taxon>Tracheophyta</taxon>
        <taxon>Spermatophyta</taxon>
        <taxon>Magnoliopsida</taxon>
        <taxon>Liliopsida</taxon>
        <taxon>Poales</taxon>
        <taxon>Poaceae</taxon>
        <taxon>PACMAD clade</taxon>
        <taxon>Arundinoideae</taxon>
        <taxon>Arundineae</taxon>
        <taxon>Arundo</taxon>
    </lineage>
</organism>
<evidence type="ECO:0000313" key="1">
    <source>
        <dbReference type="EMBL" id="JAD22428.1"/>
    </source>
</evidence>
<reference evidence="1" key="2">
    <citation type="journal article" date="2015" name="Data Brief">
        <title>Shoot transcriptome of the giant reed, Arundo donax.</title>
        <authorList>
            <person name="Barrero R.A."/>
            <person name="Guerrero F.D."/>
            <person name="Moolhuijzen P."/>
            <person name="Goolsby J.A."/>
            <person name="Tidwell J."/>
            <person name="Bellgard S.E."/>
            <person name="Bellgard M.I."/>
        </authorList>
    </citation>
    <scope>NUCLEOTIDE SEQUENCE</scope>
    <source>
        <tissue evidence="1">Shoot tissue taken approximately 20 cm above the soil surface</tissue>
    </source>
</reference>
<protein>
    <submittedName>
        <fullName evidence="1">Uncharacterized protein</fullName>
    </submittedName>
</protein>
<proteinExistence type="predicted"/>
<name>A0A0A8YAK8_ARUDO</name>